<evidence type="ECO:0000313" key="4">
    <source>
        <dbReference type="Proteomes" id="UP000598820"/>
    </source>
</evidence>
<feature type="compositionally biased region" description="Polar residues" evidence="1">
    <location>
        <begin position="1"/>
        <end position="11"/>
    </location>
</feature>
<keyword evidence="4" id="KW-1185">Reference proteome</keyword>
<dbReference type="AlphaFoldDB" id="A0A927ATY2"/>
<evidence type="ECO:0000256" key="1">
    <source>
        <dbReference type="SAM" id="MobiDB-lite"/>
    </source>
</evidence>
<feature type="region of interest" description="Disordered" evidence="1">
    <location>
        <begin position="123"/>
        <end position="156"/>
    </location>
</feature>
<accession>A0A927ATY2</accession>
<dbReference type="Proteomes" id="UP000598820">
    <property type="component" value="Unassembled WGS sequence"/>
</dbReference>
<feature type="compositionally biased region" description="Basic and acidic residues" evidence="1">
    <location>
        <begin position="132"/>
        <end position="143"/>
    </location>
</feature>
<proteinExistence type="predicted"/>
<name>A0A927ATY2_9BACT</name>
<protein>
    <submittedName>
        <fullName evidence="3">YsnF/AvaK domain-containing protein</fullName>
    </submittedName>
</protein>
<evidence type="ECO:0000313" key="3">
    <source>
        <dbReference type="EMBL" id="MBD2701442.1"/>
    </source>
</evidence>
<dbReference type="PANTHER" id="PTHR38463:SF1">
    <property type="entry name" value="STRESS RESPONSE PROTEIN YSNF"/>
    <property type="match status" value="1"/>
</dbReference>
<dbReference type="RefSeq" id="WP_190887296.1">
    <property type="nucleotide sequence ID" value="NZ_JACWZY010000008.1"/>
</dbReference>
<evidence type="ECO:0000259" key="2">
    <source>
        <dbReference type="Pfam" id="PF09557"/>
    </source>
</evidence>
<feature type="region of interest" description="Disordered" evidence="1">
    <location>
        <begin position="1"/>
        <end position="21"/>
    </location>
</feature>
<reference evidence="3" key="1">
    <citation type="submission" date="2020-09" db="EMBL/GenBank/DDBJ databases">
        <authorList>
            <person name="Kim M.K."/>
        </authorList>
    </citation>
    <scope>NUCLEOTIDE SEQUENCE</scope>
    <source>
        <strain evidence="3">BT702</strain>
    </source>
</reference>
<dbReference type="InterPro" id="IPR019060">
    <property type="entry name" value="DUF2382"/>
</dbReference>
<dbReference type="PANTHER" id="PTHR38463">
    <property type="entry name" value="STRESS RESPONSE PROTEIN YSNF"/>
    <property type="match status" value="1"/>
</dbReference>
<dbReference type="EMBL" id="JACWZY010000008">
    <property type="protein sequence ID" value="MBD2701442.1"/>
    <property type="molecule type" value="Genomic_DNA"/>
</dbReference>
<dbReference type="InterPro" id="IPR052967">
    <property type="entry name" value="Stress_Response_Assoc"/>
</dbReference>
<feature type="domain" description="DUF2382" evidence="2">
    <location>
        <begin position="29"/>
        <end position="139"/>
    </location>
</feature>
<comment type="caution">
    <text evidence="3">The sequence shown here is derived from an EMBL/GenBank/DDBJ whole genome shotgun (WGS) entry which is preliminary data.</text>
</comment>
<organism evidence="3 4">
    <name type="scientific">Spirosoma profusum</name>
    <dbReference type="NCBI Taxonomy" id="2771354"/>
    <lineage>
        <taxon>Bacteria</taxon>
        <taxon>Pseudomonadati</taxon>
        <taxon>Bacteroidota</taxon>
        <taxon>Cytophagia</taxon>
        <taxon>Cytophagales</taxon>
        <taxon>Cytophagaceae</taxon>
        <taxon>Spirosoma</taxon>
    </lineage>
</organism>
<dbReference type="Pfam" id="PF09557">
    <property type="entry name" value="DUF2382"/>
    <property type="match status" value="1"/>
</dbReference>
<gene>
    <name evidence="3" type="ORF">IC229_12395</name>
</gene>
<sequence>MNNSVPPNTTPLLHVPPATDSANEETLLIPRLEEQLHIDKQLVETSRVLITKTVREEPQTVQIPLISETIEIERVELNQYVEEPPLTRQEGDTTIYPVMKEVLVIQKRLMLVEEIRVTRRQIQTQQTQSVPLRREDVHIERIDASSGRPAPHGPSL</sequence>